<dbReference type="OrthoDB" id="1577640at2759"/>
<evidence type="ECO:0000313" key="6">
    <source>
        <dbReference type="Proteomes" id="UP000822688"/>
    </source>
</evidence>
<dbReference type="InterPro" id="IPR036770">
    <property type="entry name" value="Ankyrin_rpt-contain_sf"/>
</dbReference>
<dbReference type="EMBL" id="CM026423">
    <property type="protein sequence ID" value="KAG0582540.1"/>
    <property type="molecule type" value="Genomic_DNA"/>
</dbReference>
<feature type="repeat" description="ANK" evidence="3">
    <location>
        <begin position="335"/>
        <end position="367"/>
    </location>
</feature>
<organism evidence="5 6">
    <name type="scientific">Ceratodon purpureus</name>
    <name type="common">Fire moss</name>
    <name type="synonym">Dicranum purpureum</name>
    <dbReference type="NCBI Taxonomy" id="3225"/>
    <lineage>
        <taxon>Eukaryota</taxon>
        <taxon>Viridiplantae</taxon>
        <taxon>Streptophyta</taxon>
        <taxon>Embryophyta</taxon>
        <taxon>Bryophyta</taxon>
        <taxon>Bryophytina</taxon>
        <taxon>Bryopsida</taxon>
        <taxon>Dicranidae</taxon>
        <taxon>Pseudoditrichales</taxon>
        <taxon>Ditrichaceae</taxon>
        <taxon>Ceratodon</taxon>
    </lineage>
</organism>
<dbReference type="PROSITE" id="PS50297">
    <property type="entry name" value="ANK_REP_REGION"/>
    <property type="match status" value="8"/>
</dbReference>
<keyword evidence="2 3" id="KW-0040">ANK repeat</keyword>
<feature type="repeat" description="ANK" evidence="3">
    <location>
        <begin position="520"/>
        <end position="552"/>
    </location>
</feature>
<dbReference type="PANTHER" id="PTHR24193:SF121">
    <property type="entry name" value="ADA2A-CONTAINING COMPLEX COMPONENT 3, ISOFORM D"/>
    <property type="match status" value="1"/>
</dbReference>
<gene>
    <name evidence="5" type="ORF">KC19_3G067600</name>
</gene>
<dbReference type="PRINTS" id="PR01415">
    <property type="entry name" value="ANKYRIN"/>
</dbReference>
<evidence type="ECO:0000256" key="1">
    <source>
        <dbReference type="ARBA" id="ARBA00022737"/>
    </source>
</evidence>
<dbReference type="Pfam" id="PF12796">
    <property type="entry name" value="Ank_2"/>
    <property type="match status" value="2"/>
</dbReference>
<evidence type="ECO:0000256" key="2">
    <source>
        <dbReference type="ARBA" id="ARBA00023043"/>
    </source>
</evidence>
<dbReference type="InterPro" id="IPR050663">
    <property type="entry name" value="Ankyrin-SOCS_Box"/>
</dbReference>
<reference evidence="5" key="1">
    <citation type="submission" date="2020-06" db="EMBL/GenBank/DDBJ databases">
        <title>WGS assembly of Ceratodon purpureus strain R40.</title>
        <authorList>
            <person name="Carey S.B."/>
            <person name="Jenkins J."/>
            <person name="Shu S."/>
            <person name="Lovell J.T."/>
            <person name="Sreedasyam A."/>
            <person name="Maumus F."/>
            <person name="Tiley G.P."/>
            <person name="Fernandez-Pozo N."/>
            <person name="Barry K."/>
            <person name="Chen C."/>
            <person name="Wang M."/>
            <person name="Lipzen A."/>
            <person name="Daum C."/>
            <person name="Saski C.A."/>
            <person name="Payton A.C."/>
            <person name="Mcbreen J.C."/>
            <person name="Conrad R.E."/>
            <person name="Kollar L.M."/>
            <person name="Olsson S."/>
            <person name="Huttunen S."/>
            <person name="Landis J.B."/>
            <person name="Wickett N.J."/>
            <person name="Johnson M.G."/>
            <person name="Rensing S.A."/>
            <person name="Grimwood J."/>
            <person name="Schmutz J."/>
            <person name="Mcdaniel S.F."/>
        </authorList>
    </citation>
    <scope>NUCLEOTIDE SEQUENCE</scope>
    <source>
        <strain evidence="5">R40</strain>
    </source>
</reference>
<feature type="repeat" description="ANK" evidence="3">
    <location>
        <begin position="368"/>
        <end position="400"/>
    </location>
</feature>
<feature type="repeat" description="ANK" evidence="3">
    <location>
        <begin position="267"/>
        <end position="299"/>
    </location>
</feature>
<feature type="region of interest" description="Disordered" evidence="4">
    <location>
        <begin position="164"/>
        <end position="202"/>
    </location>
</feature>
<dbReference type="InterPro" id="IPR002110">
    <property type="entry name" value="Ankyrin_rpt"/>
</dbReference>
<dbReference type="AlphaFoldDB" id="A0A8T0IFN7"/>
<dbReference type="Pfam" id="PF00023">
    <property type="entry name" value="Ank"/>
    <property type="match status" value="1"/>
</dbReference>
<comment type="caution">
    <text evidence="5">The sequence shown here is derived from an EMBL/GenBank/DDBJ whole genome shotgun (WGS) entry which is preliminary data.</text>
</comment>
<dbReference type="Gene3D" id="1.25.40.20">
    <property type="entry name" value="Ankyrin repeat-containing domain"/>
    <property type="match status" value="4"/>
</dbReference>
<proteinExistence type="predicted"/>
<dbReference type="PROSITE" id="PS51257">
    <property type="entry name" value="PROKAR_LIPOPROTEIN"/>
    <property type="match status" value="1"/>
</dbReference>
<dbReference type="Proteomes" id="UP000822688">
    <property type="component" value="Chromosome 3"/>
</dbReference>
<dbReference type="GO" id="GO:0000976">
    <property type="term" value="F:transcription cis-regulatory region binding"/>
    <property type="evidence" value="ECO:0007669"/>
    <property type="project" value="TreeGrafter"/>
</dbReference>
<accession>A0A8T0IFN7</accession>
<feature type="repeat" description="ANK" evidence="3">
    <location>
        <begin position="487"/>
        <end position="519"/>
    </location>
</feature>
<dbReference type="SMART" id="SM00248">
    <property type="entry name" value="ANK"/>
    <property type="match status" value="10"/>
</dbReference>
<name>A0A8T0IFN7_CERPU</name>
<dbReference type="PROSITE" id="PS50088">
    <property type="entry name" value="ANK_REPEAT"/>
    <property type="match status" value="8"/>
</dbReference>
<keyword evidence="1" id="KW-0677">Repeat</keyword>
<feature type="repeat" description="ANK" evidence="3">
    <location>
        <begin position="300"/>
        <end position="334"/>
    </location>
</feature>
<feature type="region of interest" description="Disordered" evidence="4">
    <location>
        <begin position="216"/>
        <end position="235"/>
    </location>
</feature>
<dbReference type="SUPFAM" id="SSF48403">
    <property type="entry name" value="Ankyrin repeat"/>
    <property type="match status" value="2"/>
</dbReference>
<evidence type="ECO:0000256" key="4">
    <source>
        <dbReference type="SAM" id="MobiDB-lite"/>
    </source>
</evidence>
<protein>
    <submittedName>
        <fullName evidence="5">Uncharacterized protein</fullName>
    </submittedName>
</protein>
<dbReference type="PANTHER" id="PTHR24193">
    <property type="entry name" value="ANKYRIN REPEAT PROTEIN"/>
    <property type="match status" value="1"/>
</dbReference>
<dbReference type="Pfam" id="PF13637">
    <property type="entry name" value="Ank_4"/>
    <property type="match status" value="1"/>
</dbReference>
<feature type="repeat" description="ANK" evidence="3">
    <location>
        <begin position="586"/>
        <end position="618"/>
    </location>
</feature>
<dbReference type="GO" id="GO:0005634">
    <property type="term" value="C:nucleus"/>
    <property type="evidence" value="ECO:0007669"/>
    <property type="project" value="TreeGrafter"/>
</dbReference>
<evidence type="ECO:0000313" key="5">
    <source>
        <dbReference type="EMBL" id="KAG0582540.1"/>
    </source>
</evidence>
<keyword evidence="6" id="KW-1185">Reference proteome</keyword>
<sequence>MVLRSVGMANAVMVNAAMVATPHHQWSSACSASLPTRACASVSSSARLVARAAINSAVPDYDCSVPGFEEEDGMFEDLFPAPILTEDESEAEDEVAESSGLIPQEWKSVQEELSKTKKQRKRETLDLLERRARERQERERMLLVKQIAGREVYKQKFFPRVLPDDMTTGASDDEDGPLVPEETPDVSVPVKRATPKNPRAVLGNSTFEDMTRMLSVGKLGESQPPAEESKKSDDVENMEVLGSKLLTAEEKALLKINEVNFARITSRKWNPLHTFAASGQINQLDLLLRRGSDVNAQDMDGFTALHWAAACGGARDAILRYLLKSEALITAVDKDGATVLHHATRVANSFAIKAMLRHNADINARDNEGWTPLHIAVQGGRTDLVNLLVARGADPTIRNQDGNTPVDMALSYGKEFKFFEVVKLLKNSMKGMASQLTVDELVEQPRPAGINLEDTTDENLESFKLMTEEEMDRFRTATLDLSTITSKKWNPLHAVSGSGQINHVDLLLRHGIDVNARDMDGLTELHWAAICGRDGIVRYLLKRGADAKAVDKDGVSALHYATRSANTFAIKALLRRNANVNACDNDGWTPLHIAVQSGRLDVIKLLLSKGADVSIKNKNGNTPLDVALSYGKGFLYYHVVKLLKKGMLRSSDDKRPDLAF</sequence>
<evidence type="ECO:0000256" key="3">
    <source>
        <dbReference type="PROSITE-ProRule" id="PRU00023"/>
    </source>
</evidence>
<feature type="repeat" description="ANK" evidence="3">
    <location>
        <begin position="553"/>
        <end position="585"/>
    </location>
</feature>
<dbReference type="GO" id="GO:0045944">
    <property type="term" value="P:positive regulation of transcription by RNA polymerase II"/>
    <property type="evidence" value="ECO:0007669"/>
    <property type="project" value="TreeGrafter"/>
</dbReference>